<dbReference type="GO" id="GO:0005524">
    <property type="term" value="F:ATP binding"/>
    <property type="evidence" value="ECO:0007669"/>
    <property type="project" value="UniProtKB-UniRule"/>
</dbReference>
<dbReference type="Proteomes" id="UP000317238">
    <property type="component" value="Unassembled WGS sequence"/>
</dbReference>
<dbReference type="AlphaFoldDB" id="A0A5C5Y039"/>
<evidence type="ECO:0000256" key="4">
    <source>
        <dbReference type="ARBA" id="ARBA00022840"/>
    </source>
</evidence>
<dbReference type="InterPro" id="IPR011063">
    <property type="entry name" value="TilS/TtcA_N"/>
</dbReference>
<dbReference type="GO" id="GO:0005737">
    <property type="term" value="C:cytoplasm"/>
    <property type="evidence" value="ECO:0007669"/>
    <property type="project" value="UniProtKB-SubCell"/>
</dbReference>
<evidence type="ECO:0000313" key="8">
    <source>
        <dbReference type="EMBL" id="TWT69086.1"/>
    </source>
</evidence>
<keyword evidence="9" id="KW-1185">Reference proteome</keyword>
<accession>A0A5C5Y039</accession>
<gene>
    <name evidence="6 8" type="primary">tilS</name>
    <name evidence="8" type="ORF">Pan14r_13700</name>
</gene>
<dbReference type="InterPro" id="IPR012094">
    <property type="entry name" value="tRNA_Ile_lys_synt"/>
</dbReference>
<dbReference type="PANTHER" id="PTHR43033:SF1">
    <property type="entry name" value="TRNA(ILE)-LYSIDINE SYNTHASE-RELATED"/>
    <property type="match status" value="1"/>
</dbReference>
<comment type="caution">
    <text evidence="8">The sequence shown here is derived from an EMBL/GenBank/DDBJ whole genome shotgun (WGS) entry which is preliminary data.</text>
</comment>
<evidence type="ECO:0000256" key="6">
    <source>
        <dbReference type="HAMAP-Rule" id="MF_01161"/>
    </source>
</evidence>
<dbReference type="NCBIfam" id="TIGR02432">
    <property type="entry name" value="lysidine_TilS_N"/>
    <property type="match status" value="1"/>
</dbReference>
<comment type="subcellular location">
    <subcellularLocation>
        <location evidence="6">Cytoplasm</location>
    </subcellularLocation>
</comment>
<evidence type="ECO:0000313" key="9">
    <source>
        <dbReference type="Proteomes" id="UP000317238"/>
    </source>
</evidence>
<dbReference type="PANTHER" id="PTHR43033">
    <property type="entry name" value="TRNA(ILE)-LYSIDINE SYNTHASE-RELATED"/>
    <property type="match status" value="1"/>
</dbReference>
<reference evidence="8 9" key="1">
    <citation type="submission" date="2019-02" db="EMBL/GenBank/DDBJ databases">
        <title>Deep-cultivation of Planctomycetes and their phenomic and genomic characterization uncovers novel biology.</title>
        <authorList>
            <person name="Wiegand S."/>
            <person name="Jogler M."/>
            <person name="Boedeker C."/>
            <person name="Pinto D."/>
            <person name="Vollmers J."/>
            <person name="Rivas-Marin E."/>
            <person name="Kohn T."/>
            <person name="Peeters S.H."/>
            <person name="Heuer A."/>
            <person name="Rast P."/>
            <person name="Oberbeckmann S."/>
            <person name="Bunk B."/>
            <person name="Jeske O."/>
            <person name="Meyerdierks A."/>
            <person name="Storesund J.E."/>
            <person name="Kallscheuer N."/>
            <person name="Luecker S."/>
            <person name="Lage O.M."/>
            <person name="Pohl T."/>
            <person name="Merkel B.J."/>
            <person name="Hornburger P."/>
            <person name="Mueller R.-W."/>
            <person name="Bruemmer F."/>
            <person name="Labrenz M."/>
            <person name="Spormann A.M."/>
            <person name="Op Den Camp H."/>
            <person name="Overmann J."/>
            <person name="Amann R."/>
            <person name="Jetten M.S.M."/>
            <person name="Mascher T."/>
            <person name="Medema M.H."/>
            <person name="Devos D.P."/>
            <person name="Kaster A.-K."/>
            <person name="Ovreas L."/>
            <person name="Rohde M."/>
            <person name="Galperin M.Y."/>
            <person name="Jogler C."/>
        </authorList>
    </citation>
    <scope>NUCLEOTIDE SEQUENCE [LARGE SCALE GENOMIC DNA]</scope>
    <source>
        <strain evidence="8 9">Pan14r</strain>
    </source>
</reference>
<dbReference type="CDD" id="cd01992">
    <property type="entry name" value="TilS_N"/>
    <property type="match status" value="1"/>
</dbReference>
<dbReference type="RefSeq" id="WP_197203409.1">
    <property type="nucleotide sequence ID" value="NZ_SJPL01000001.1"/>
</dbReference>
<comment type="similarity">
    <text evidence="6">Belongs to the tRNA(Ile)-lysidine synthase family.</text>
</comment>
<comment type="function">
    <text evidence="6">Ligates lysine onto the cytidine present at position 34 of the AUA codon-specific tRNA(Ile) that contains the anticodon CAU, in an ATP-dependent manner. Cytidine is converted to lysidine, thus changing the amino acid specificity of the tRNA from methionine to isoleucine.</text>
</comment>
<proteinExistence type="inferred from homology"/>
<dbReference type="GO" id="GO:0032267">
    <property type="term" value="F:tRNA(Ile)-lysidine synthase activity"/>
    <property type="evidence" value="ECO:0007669"/>
    <property type="project" value="UniProtKB-EC"/>
</dbReference>
<name>A0A5C5Y039_9PLAN</name>
<keyword evidence="2 6" id="KW-0819">tRNA processing</keyword>
<feature type="binding site" evidence="6">
    <location>
        <begin position="35"/>
        <end position="40"/>
    </location>
    <ligand>
        <name>ATP</name>
        <dbReference type="ChEBI" id="CHEBI:30616"/>
    </ligand>
</feature>
<organism evidence="8 9">
    <name type="scientific">Crateriforma conspicua</name>
    <dbReference type="NCBI Taxonomy" id="2527996"/>
    <lineage>
        <taxon>Bacteria</taxon>
        <taxon>Pseudomonadati</taxon>
        <taxon>Planctomycetota</taxon>
        <taxon>Planctomycetia</taxon>
        <taxon>Planctomycetales</taxon>
        <taxon>Planctomycetaceae</taxon>
        <taxon>Crateriforma</taxon>
    </lineage>
</organism>
<evidence type="ECO:0000259" key="7">
    <source>
        <dbReference type="Pfam" id="PF01171"/>
    </source>
</evidence>
<dbReference type="HAMAP" id="MF_01161">
    <property type="entry name" value="tRNA_Ile_lys_synt"/>
    <property type="match status" value="1"/>
</dbReference>
<evidence type="ECO:0000256" key="2">
    <source>
        <dbReference type="ARBA" id="ARBA00022694"/>
    </source>
</evidence>
<keyword evidence="3 6" id="KW-0547">Nucleotide-binding</keyword>
<dbReference type="SUPFAM" id="SSF52402">
    <property type="entry name" value="Adenine nucleotide alpha hydrolases-like"/>
    <property type="match status" value="1"/>
</dbReference>
<dbReference type="InterPro" id="IPR014729">
    <property type="entry name" value="Rossmann-like_a/b/a_fold"/>
</dbReference>
<dbReference type="EC" id="6.3.4.19" evidence="6"/>
<evidence type="ECO:0000256" key="5">
    <source>
        <dbReference type="ARBA" id="ARBA00048539"/>
    </source>
</evidence>
<evidence type="ECO:0000256" key="3">
    <source>
        <dbReference type="ARBA" id="ARBA00022741"/>
    </source>
</evidence>
<protein>
    <recommendedName>
        <fullName evidence="6">tRNA(Ile)-lysidine synthase</fullName>
        <ecNumber evidence="6">6.3.4.19</ecNumber>
    </recommendedName>
    <alternativeName>
        <fullName evidence="6">tRNA(Ile)-2-lysyl-cytidine synthase</fullName>
    </alternativeName>
    <alternativeName>
        <fullName evidence="6">tRNA(Ile)-lysidine synthetase</fullName>
    </alternativeName>
</protein>
<feature type="domain" description="tRNA(Ile)-lysidine/2-thiocytidine synthase N-terminal" evidence="7">
    <location>
        <begin position="30"/>
        <end position="216"/>
    </location>
</feature>
<comment type="domain">
    <text evidence="6">The N-terminal region contains the highly conserved SGGXDS motif, predicted to be a P-loop motif involved in ATP binding.</text>
</comment>
<keyword evidence="6" id="KW-0963">Cytoplasm</keyword>
<keyword evidence="4 6" id="KW-0067">ATP-binding</keyword>
<keyword evidence="1 6" id="KW-0436">Ligase</keyword>
<dbReference type="InterPro" id="IPR012795">
    <property type="entry name" value="tRNA_Ile_lys_synt_N"/>
</dbReference>
<comment type="catalytic activity">
    <reaction evidence="5 6">
        <text>cytidine(34) in tRNA(Ile2) + L-lysine + ATP = lysidine(34) in tRNA(Ile2) + AMP + diphosphate + H(+)</text>
        <dbReference type="Rhea" id="RHEA:43744"/>
        <dbReference type="Rhea" id="RHEA-COMP:10625"/>
        <dbReference type="Rhea" id="RHEA-COMP:10670"/>
        <dbReference type="ChEBI" id="CHEBI:15378"/>
        <dbReference type="ChEBI" id="CHEBI:30616"/>
        <dbReference type="ChEBI" id="CHEBI:32551"/>
        <dbReference type="ChEBI" id="CHEBI:33019"/>
        <dbReference type="ChEBI" id="CHEBI:82748"/>
        <dbReference type="ChEBI" id="CHEBI:83665"/>
        <dbReference type="ChEBI" id="CHEBI:456215"/>
        <dbReference type="EC" id="6.3.4.19"/>
    </reaction>
</comment>
<dbReference type="Gene3D" id="3.40.50.620">
    <property type="entry name" value="HUPs"/>
    <property type="match status" value="1"/>
</dbReference>
<sequence length="361" mass="39751">MSPPPQNHWDRLLAGVGQRWPASRWTDTGVVVGCSGGGDSVALLLALHTILRQTGGSGFLVVAHFNHGLRGDASSGDAEFVADLANKLGLTLRSTEAWPGESVTDESTLRDQRMDFFHRVASDAGARYVALGHTRDDRVETFLHHLLRGSGPAGLCSLPAFRPLGHTPERNDFVIARPLLNLHRDQIRLALSEIDQPWREDASNQETEYTRNWIRHDVLPVLRQRFPQSDDAIVRAATTLESWQEVIDDSAQRWADRSIRCHPATPDGPTIEIDAGDPPATAVVVMAVQQAWDRLLWPRGGMKAMHWTAIDQQIRQGDAFLRAGKPQAHDPVVPALATVMLAGSVRLSRSGGHVRLVRPVP</sequence>
<dbReference type="EMBL" id="SJPL01000001">
    <property type="protein sequence ID" value="TWT69086.1"/>
    <property type="molecule type" value="Genomic_DNA"/>
</dbReference>
<dbReference type="Pfam" id="PF01171">
    <property type="entry name" value="ATP_bind_3"/>
    <property type="match status" value="1"/>
</dbReference>
<evidence type="ECO:0000256" key="1">
    <source>
        <dbReference type="ARBA" id="ARBA00022598"/>
    </source>
</evidence>
<dbReference type="GO" id="GO:0006400">
    <property type="term" value="P:tRNA modification"/>
    <property type="evidence" value="ECO:0007669"/>
    <property type="project" value="UniProtKB-UniRule"/>
</dbReference>